<organism evidence="1 2">
    <name type="scientific">Brevibacterium casei</name>
    <dbReference type="NCBI Taxonomy" id="33889"/>
    <lineage>
        <taxon>Bacteria</taxon>
        <taxon>Bacillati</taxon>
        <taxon>Actinomycetota</taxon>
        <taxon>Actinomycetes</taxon>
        <taxon>Micrococcales</taxon>
        <taxon>Brevibacteriaceae</taxon>
        <taxon>Brevibacterium</taxon>
    </lineage>
</organism>
<gene>
    <name evidence="1" type="ORF">I6H47_13605</name>
</gene>
<dbReference type="AlphaFoldDB" id="A0A7T4A2I8"/>
<reference evidence="1 2" key="1">
    <citation type="submission" date="2020-12" db="EMBL/GenBank/DDBJ databases">
        <title>FDA dAtabase for Regulatory Grade micrObial Sequences (FDA-ARGOS): Supporting development and validation of Infectious Disease Dx tests.</title>
        <authorList>
            <person name="Sproer C."/>
            <person name="Gronow S."/>
            <person name="Severitt S."/>
            <person name="Schroder I."/>
            <person name="Tallon L."/>
            <person name="Sadzewicz L."/>
            <person name="Zhao X."/>
            <person name="Boylan J."/>
            <person name="Ott S."/>
            <person name="Bowen H."/>
            <person name="Vavikolanu K."/>
            <person name="Mehta A."/>
            <person name="Aluvathingal J."/>
            <person name="Nadendla S."/>
            <person name="Lowell S."/>
            <person name="Myers T."/>
            <person name="Yan Y."/>
            <person name="Sichtig H."/>
        </authorList>
    </citation>
    <scope>NUCLEOTIDE SEQUENCE [LARGE SCALE GENOMIC DNA]</scope>
    <source>
        <strain evidence="1 2">FDAARGOS_990</strain>
    </source>
</reference>
<evidence type="ECO:0000313" key="1">
    <source>
        <dbReference type="EMBL" id="QQB16155.1"/>
    </source>
</evidence>
<name>A0A7T4A2I8_9MICO</name>
<dbReference type="Gene3D" id="3.40.50.300">
    <property type="entry name" value="P-loop containing nucleotide triphosphate hydrolases"/>
    <property type="match status" value="1"/>
</dbReference>
<keyword evidence="1" id="KW-0547">Nucleotide-binding</keyword>
<dbReference type="EMBL" id="CP065989">
    <property type="protein sequence ID" value="QQB16155.1"/>
    <property type="molecule type" value="Genomic_DNA"/>
</dbReference>
<dbReference type="Proteomes" id="UP000595374">
    <property type="component" value="Chromosome"/>
</dbReference>
<dbReference type="InterPro" id="IPR027417">
    <property type="entry name" value="P-loop_NTPase"/>
</dbReference>
<accession>A0A7T4A2I8</accession>
<sequence length="167" mass="18126">MVGQVGAGKTTRAKELAAALPAVRLTPDEWMRPLFGDPEADGMRTVVEGRLITTAVEILRAGASVVLDFGLWTRDERIALSWLAGTVGARTRTEYLAIDPAQQAARVAERGRSDSTAWPVTQDALDEWRTLLEEPTPAEAAGDFGPRATADWGDWIARKWPSALAEV</sequence>
<dbReference type="SUPFAM" id="SSF52540">
    <property type="entry name" value="P-loop containing nucleoside triphosphate hydrolases"/>
    <property type="match status" value="1"/>
</dbReference>
<keyword evidence="1" id="KW-0067">ATP-binding</keyword>
<evidence type="ECO:0000313" key="2">
    <source>
        <dbReference type="Proteomes" id="UP000595374"/>
    </source>
</evidence>
<dbReference type="GO" id="GO:0005524">
    <property type="term" value="F:ATP binding"/>
    <property type="evidence" value="ECO:0007669"/>
    <property type="project" value="UniProtKB-KW"/>
</dbReference>
<proteinExistence type="predicted"/>
<protein>
    <submittedName>
        <fullName evidence="1">ATP-binding protein</fullName>
    </submittedName>
</protein>
<dbReference type="Pfam" id="PF13671">
    <property type="entry name" value="AAA_33"/>
    <property type="match status" value="1"/>
</dbReference>